<organism evidence="1 2">
    <name type="scientific">Mesorhizobium alhagi CCNWXJ12-2</name>
    <dbReference type="NCBI Taxonomy" id="1107882"/>
    <lineage>
        <taxon>Bacteria</taxon>
        <taxon>Pseudomonadati</taxon>
        <taxon>Pseudomonadota</taxon>
        <taxon>Alphaproteobacteria</taxon>
        <taxon>Hyphomicrobiales</taxon>
        <taxon>Phyllobacteriaceae</taxon>
        <taxon>Allomesorhizobium</taxon>
    </lineage>
</organism>
<dbReference type="AlphaFoldDB" id="H0HYK2"/>
<reference evidence="1 2" key="1">
    <citation type="journal article" date="2012" name="J. Bacteriol.">
        <title>Draft Genome Sequence of Mesorhizobium alhagi CCNWXJ12-2T, a Novel Salt-Resistant Species Isolated from the Desert of Northwestern China.</title>
        <authorList>
            <person name="Zhou M."/>
            <person name="Chen W."/>
            <person name="Chen H."/>
            <person name="Wei G."/>
        </authorList>
    </citation>
    <scope>NUCLEOTIDE SEQUENCE [LARGE SCALE GENOMIC DNA]</scope>
    <source>
        <strain evidence="1 2">CCNWXJ12-2</strain>
    </source>
</reference>
<evidence type="ECO:0000313" key="1">
    <source>
        <dbReference type="EMBL" id="EHK54211.1"/>
    </source>
</evidence>
<proteinExistence type="predicted"/>
<keyword evidence="2" id="KW-1185">Reference proteome</keyword>
<accession>H0HYK2</accession>
<sequence>MVVYSVDFTDIAFDPFNFCFVEVFHLPYRISPFTSKTLISCVFADEPDSSNE</sequence>
<gene>
    <name evidence="1" type="ORF">MAXJ12_26413</name>
</gene>
<name>H0HYK2_9HYPH</name>
<protein>
    <submittedName>
        <fullName evidence="1">Uncharacterized protein</fullName>
    </submittedName>
</protein>
<dbReference type="EMBL" id="AHAM01000221">
    <property type="protein sequence ID" value="EHK54211.1"/>
    <property type="molecule type" value="Genomic_DNA"/>
</dbReference>
<dbReference type="Proteomes" id="UP000003250">
    <property type="component" value="Unassembled WGS sequence"/>
</dbReference>
<evidence type="ECO:0000313" key="2">
    <source>
        <dbReference type="Proteomes" id="UP000003250"/>
    </source>
</evidence>